<dbReference type="InterPro" id="IPR011006">
    <property type="entry name" value="CheY-like_superfamily"/>
</dbReference>
<dbReference type="SMART" id="SM00448">
    <property type="entry name" value="REC"/>
    <property type="match status" value="1"/>
</dbReference>
<keyword evidence="3" id="KW-0804">Transcription</keyword>
<gene>
    <name evidence="7" type="ORF">ACFQMJ_19255</name>
</gene>
<feature type="domain" description="Response regulatory" evidence="6">
    <location>
        <begin position="3"/>
        <end position="120"/>
    </location>
</feature>
<dbReference type="PROSITE" id="PS01124">
    <property type="entry name" value="HTH_ARAC_FAMILY_2"/>
    <property type="match status" value="1"/>
</dbReference>
<feature type="modified residue" description="4-aspartylphosphate" evidence="4">
    <location>
        <position position="55"/>
    </location>
</feature>
<dbReference type="InterPro" id="IPR009057">
    <property type="entry name" value="Homeodomain-like_sf"/>
</dbReference>
<dbReference type="InterPro" id="IPR018060">
    <property type="entry name" value="HTH_AraC"/>
</dbReference>
<evidence type="ECO:0000259" key="5">
    <source>
        <dbReference type="PROSITE" id="PS01124"/>
    </source>
</evidence>
<sequence length="339" mass="38969">MYHVLIAEDEQWIRQSVAEMINRMGDDFVLAGEARNGQEAWTLIEELWPAILVTDVMMPQMDGLALIERVVEQQIPMTFVILSGYDNFEYARRAIRYGVTEYLLKPVQMEQLHEALKRSAAQLGSNGELNRLLVGFRNLLDRFDPADSGLFYRKALQLIDQVLAMPRLDGPAKLNLLRLFEHRLLSLLRDLQAPASALDIGRSTDDPTIRRHLQTLLETWVLHKSESAALDNHRTAMRKACEYIGQHYKKDISLTQMAAATHMSVSHFSLRFKEYTGKTLVQYIQETRIHKAKELLRDTSLKAYEIAEETGFSTHSYFVRVFKNTTGLSPGEYKKRINP</sequence>
<dbReference type="PROSITE" id="PS50110">
    <property type="entry name" value="RESPONSE_REGULATORY"/>
    <property type="match status" value="1"/>
</dbReference>
<dbReference type="Pfam" id="PF00072">
    <property type="entry name" value="Response_reg"/>
    <property type="match status" value="1"/>
</dbReference>
<dbReference type="InterPro" id="IPR020449">
    <property type="entry name" value="Tscrpt_reg_AraC-type_HTH"/>
</dbReference>
<dbReference type="Gene3D" id="3.40.50.2300">
    <property type="match status" value="1"/>
</dbReference>
<dbReference type="Pfam" id="PF12833">
    <property type="entry name" value="HTH_18"/>
    <property type="match status" value="1"/>
</dbReference>
<keyword evidence="8" id="KW-1185">Reference proteome</keyword>
<dbReference type="SUPFAM" id="SSF46689">
    <property type="entry name" value="Homeodomain-like"/>
    <property type="match status" value="2"/>
</dbReference>
<evidence type="ECO:0000256" key="1">
    <source>
        <dbReference type="ARBA" id="ARBA00023015"/>
    </source>
</evidence>
<dbReference type="CDD" id="cd17536">
    <property type="entry name" value="REC_YesN-like"/>
    <property type="match status" value="1"/>
</dbReference>
<evidence type="ECO:0000313" key="8">
    <source>
        <dbReference type="Proteomes" id="UP001596378"/>
    </source>
</evidence>
<dbReference type="SMART" id="SM00342">
    <property type="entry name" value="HTH_ARAC"/>
    <property type="match status" value="1"/>
</dbReference>
<dbReference type="PANTHER" id="PTHR43280:SF28">
    <property type="entry name" value="HTH-TYPE TRANSCRIPTIONAL ACTIVATOR RHAS"/>
    <property type="match status" value="1"/>
</dbReference>
<evidence type="ECO:0000256" key="3">
    <source>
        <dbReference type="ARBA" id="ARBA00023163"/>
    </source>
</evidence>
<proteinExistence type="predicted"/>
<organism evidence="7 8">
    <name type="scientific">Cohnella cellulosilytica</name>
    <dbReference type="NCBI Taxonomy" id="986710"/>
    <lineage>
        <taxon>Bacteria</taxon>
        <taxon>Bacillati</taxon>
        <taxon>Bacillota</taxon>
        <taxon>Bacilli</taxon>
        <taxon>Bacillales</taxon>
        <taxon>Paenibacillaceae</taxon>
        <taxon>Cohnella</taxon>
    </lineage>
</organism>
<reference evidence="8" key="1">
    <citation type="journal article" date="2019" name="Int. J. Syst. Evol. Microbiol.">
        <title>The Global Catalogue of Microorganisms (GCM) 10K type strain sequencing project: providing services to taxonomists for standard genome sequencing and annotation.</title>
        <authorList>
            <consortium name="The Broad Institute Genomics Platform"/>
            <consortium name="The Broad Institute Genome Sequencing Center for Infectious Disease"/>
            <person name="Wu L."/>
            <person name="Ma J."/>
        </authorList>
    </citation>
    <scope>NUCLEOTIDE SEQUENCE [LARGE SCALE GENOMIC DNA]</scope>
    <source>
        <strain evidence="8">KCTC 12907</strain>
    </source>
</reference>
<feature type="domain" description="HTH araC/xylS-type" evidence="5">
    <location>
        <begin position="238"/>
        <end position="336"/>
    </location>
</feature>
<dbReference type="EMBL" id="JBHTAI010000011">
    <property type="protein sequence ID" value="MFC7150676.1"/>
    <property type="molecule type" value="Genomic_DNA"/>
</dbReference>
<dbReference type="InterPro" id="IPR001789">
    <property type="entry name" value="Sig_transdc_resp-reg_receiver"/>
</dbReference>
<evidence type="ECO:0000313" key="7">
    <source>
        <dbReference type="EMBL" id="MFC7150676.1"/>
    </source>
</evidence>
<name>A0ABW2FEZ7_9BACL</name>
<evidence type="ECO:0000256" key="2">
    <source>
        <dbReference type="ARBA" id="ARBA00023125"/>
    </source>
</evidence>
<dbReference type="RefSeq" id="WP_378053054.1">
    <property type="nucleotide sequence ID" value="NZ_JBHMDN010000069.1"/>
</dbReference>
<comment type="caution">
    <text evidence="7">The sequence shown here is derived from an EMBL/GenBank/DDBJ whole genome shotgun (WGS) entry which is preliminary data.</text>
</comment>
<keyword evidence="2" id="KW-0238">DNA-binding</keyword>
<dbReference type="PRINTS" id="PR00032">
    <property type="entry name" value="HTHARAC"/>
</dbReference>
<evidence type="ECO:0000259" key="6">
    <source>
        <dbReference type="PROSITE" id="PS50110"/>
    </source>
</evidence>
<dbReference type="Gene3D" id="1.10.10.60">
    <property type="entry name" value="Homeodomain-like"/>
    <property type="match status" value="2"/>
</dbReference>
<accession>A0ABW2FEZ7</accession>
<keyword evidence="1" id="KW-0805">Transcription regulation</keyword>
<protein>
    <submittedName>
        <fullName evidence="7">Response regulator</fullName>
    </submittedName>
</protein>
<dbReference type="PANTHER" id="PTHR43280">
    <property type="entry name" value="ARAC-FAMILY TRANSCRIPTIONAL REGULATOR"/>
    <property type="match status" value="1"/>
</dbReference>
<keyword evidence="4" id="KW-0597">Phosphoprotein</keyword>
<evidence type="ECO:0000256" key="4">
    <source>
        <dbReference type="PROSITE-ProRule" id="PRU00169"/>
    </source>
</evidence>
<dbReference type="Proteomes" id="UP001596378">
    <property type="component" value="Unassembled WGS sequence"/>
</dbReference>
<dbReference type="SUPFAM" id="SSF52172">
    <property type="entry name" value="CheY-like"/>
    <property type="match status" value="1"/>
</dbReference>